<organism evidence="5">
    <name type="scientific">Rosellinia necatrix</name>
    <name type="common">White root-rot fungus</name>
    <dbReference type="NCBI Taxonomy" id="77044"/>
    <lineage>
        <taxon>Eukaryota</taxon>
        <taxon>Fungi</taxon>
        <taxon>Dikarya</taxon>
        <taxon>Ascomycota</taxon>
        <taxon>Pezizomycotina</taxon>
        <taxon>Sordariomycetes</taxon>
        <taxon>Xylariomycetidae</taxon>
        <taxon>Xylariales</taxon>
        <taxon>Xylariaceae</taxon>
        <taxon>Rosellinia</taxon>
    </lineage>
</organism>
<dbReference type="GO" id="GO:0004499">
    <property type="term" value="F:N,N-dimethylaniline monooxygenase activity"/>
    <property type="evidence" value="ECO:0007669"/>
    <property type="project" value="InterPro"/>
</dbReference>
<keyword evidence="6" id="KW-1185">Reference proteome</keyword>
<dbReference type="PANTHER" id="PTHR43098">
    <property type="entry name" value="L-ORNITHINE N(5)-MONOOXYGENASE-RELATED"/>
    <property type="match status" value="1"/>
</dbReference>
<dbReference type="Proteomes" id="UP000054516">
    <property type="component" value="Unassembled WGS sequence"/>
</dbReference>
<dbReference type="GO" id="GO:0050661">
    <property type="term" value="F:NADP binding"/>
    <property type="evidence" value="ECO:0007669"/>
    <property type="project" value="InterPro"/>
</dbReference>
<keyword evidence="1" id="KW-0285">Flavoprotein</keyword>
<proteinExistence type="predicted"/>
<dbReference type="STRING" id="77044.A0A1W2TC39"/>
<accession>A0A1W2TC39</accession>
<dbReference type="AlphaFoldDB" id="A0A1W2TC39"/>
<keyword evidence="4" id="KW-0560">Oxidoreductase</keyword>
<protein>
    <submittedName>
        <fullName evidence="5">Putative dimethylaniline monooxygenase</fullName>
    </submittedName>
</protein>
<evidence type="ECO:0000256" key="2">
    <source>
        <dbReference type="ARBA" id="ARBA00022827"/>
    </source>
</evidence>
<dbReference type="GO" id="GO:0050660">
    <property type="term" value="F:flavin adenine dinucleotide binding"/>
    <property type="evidence" value="ECO:0007669"/>
    <property type="project" value="InterPro"/>
</dbReference>
<dbReference type="Gene3D" id="3.50.50.60">
    <property type="entry name" value="FAD/NAD(P)-binding domain"/>
    <property type="match status" value="2"/>
</dbReference>
<dbReference type="InterPro" id="IPR020946">
    <property type="entry name" value="Flavin_mOase-like"/>
</dbReference>
<evidence type="ECO:0000256" key="3">
    <source>
        <dbReference type="ARBA" id="ARBA00022857"/>
    </source>
</evidence>
<dbReference type="OMA" id="SMPNMFM"/>
<evidence type="ECO:0000313" key="5">
    <source>
        <dbReference type="EMBL" id="GAP85504.1"/>
    </source>
</evidence>
<dbReference type="Pfam" id="PF13450">
    <property type="entry name" value="NAD_binding_8"/>
    <property type="match status" value="1"/>
</dbReference>
<evidence type="ECO:0000256" key="4">
    <source>
        <dbReference type="ARBA" id="ARBA00023002"/>
    </source>
</evidence>
<dbReference type="OrthoDB" id="66881at2759"/>
<keyword evidence="5" id="KW-0503">Monooxygenase</keyword>
<keyword evidence="3" id="KW-0521">NADP</keyword>
<sequence length="568" mass="64200">MGSLGPKVFDYDVIIGGAGFSGVCALHHIRERFPSWRVKVLEASSGAGGTWHTNRYPGARVDTESLTYQFSWDKELLDEWHWKETFSPQPDVLDYIERVCEKHNLYKDMQFDTRIKSAHWLDGEHSWHIVDTMNFEYKARFFVSCLGFLSRPVLPLIPGIENFQGQAFHTSAWPRDLDHRRHLAGKKIGVIGTGATGIQTITAIARESNVGSLTVFQRTANWSVPLRNKPISEEEMKQHVKEYPETFARCARTSSGFLYQADPRNSLDVTTAERLLLWDQLYNEQGFGKWLGVFKDTYTCREANRLYSEYISEKIRKRIRDPEVADSLIPKDHGFGTRRVPLESGYFEVYDQPNVHLADLKKAPIKGVIATGIHTQDGKTHELDVLILATGFNAITGSFSEIDFRGRRGRPLLGYSDTENGKNAAIWVDHKPKTFLGIMIPDMPNMFMVLGPHQPFGNGTRSLENAVDVVCAMLQHIFDHGYSYAAPKDEAVRAWGKHVVECNQGFLANEIDSWMTGVNTNVKGKQERSVARYAGSVIGYRKRCSDAAQTGWGDLDFARLDSDLEPGL</sequence>
<gene>
    <name evidence="5" type="ORF">SAMD00023353_1302470</name>
</gene>
<dbReference type="PANTHER" id="PTHR43098:SF5">
    <property type="entry name" value="DUAL-FUNCTIONAL MONOOXYGENASE_METHYLTRANSFERASE PSOF"/>
    <property type="match status" value="1"/>
</dbReference>
<dbReference type="InterPro" id="IPR036188">
    <property type="entry name" value="FAD/NAD-bd_sf"/>
</dbReference>
<reference evidence="5" key="1">
    <citation type="submission" date="2016-03" db="EMBL/GenBank/DDBJ databases">
        <title>Draft genome sequence of Rosellinia necatrix.</title>
        <authorList>
            <person name="Kanematsu S."/>
        </authorList>
    </citation>
    <scope>NUCLEOTIDE SEQUENCE [LARGE SCALE GENOMIC DNA]</scope>
    <source>
        <strain evidence="5">W97</strain>
    </source>
</reference>
<dbReference type="SUPFAM" id="SSF51905">
    <property type="entry name" value="FAD/NAD(P)-binding domain"/>
    <property type="match status" value="3"/>
</dbReference>
<dbReference type="Pfam" id="PF00743">
    <property type="entry name" value="FMO-like"/>
    <property type="match status" value="1"/>
</dbReference>
<dbReference type="EMBL" id="DF977458">
    <property type="protein sequence ID" value="GAP85504.1"/>
    <property type="molecule type" value="Genomic_DNA"/>
</dbReference>
<evidence type="ECO:0000313" key="6">
    <source>
        <dbReference type="Proteomes" id="UP000054516"/>
    </source>
</evidence>
<evidence type="ECO:0000256" key="1">
    <source>
        <dbReference type="ARBA" id="ARBA00022630"/>
    </source>
</evidence>
<keyword evidence="2" id="KW-0274">FAD</keyword>
<dbReference type="InterPro" id="IPR050775">
    <property type="entry name" value="FAD-binding_Monooxygenases"/>
</dbReference>
<name>A0A1W2TC39_ROSNE</name>